<comment type="similarity">
    <text evidence="1 4">Belongs to the universal ribosomal protein uL15 family.</text>
</comment>
<dbReference type="Pfam" id="PF00828">
    <property type="entry name" value="Ribosomal_L27A"/>
    <property type="match status" value="1"/>
</dbReference>
<evidence type="ECO:0000256" key="2">
    <source>
        <dbReference type="ARBA" id="ARBA00022980"/>
    </source>
</evidence>
<dbReference type="GO" id="GO:0019843">
    <property type="term" value="F:rRNA binding"/>
    <property type="evidence" value="ECO:0007669"/>
    <property type="project" value="UniProtKB-UniRule"/>
</dbReference>
<dbReference type="AlphaFoldDB" id="A0A1G2QYF2"/>
<sequence length="143" mass="15572">MQMHNLRPVHKRPARKRVGRGGKRGTYSGRGIKGQKARAGNRPAPVVRELFKRYPKLRGYRTAKRQRKPQAVSLEAVAKKFSEGQVVSPQTLLEKGLVRAIKRNAPAVKIVGSAELATKLSVHGCTLSAGARKSIEKSGGKVA</sequence>
<feature type="region of interest" description="Disordered" evidence="5">
    <location>
        <begin position="1"/>
        <end position="44"/>
    </location>
</feature>
<dbReference type="Proteomes" id="UP000178065">
    <property type="component" value="Unassembled WGS sequence"/>
</dbReference>
<dbReference type="InterPro" id="IPR021131">
    <property type="entry name" value="Ribosomal_uL15/eL18"/>
</dbReference>
<evidence type="ECO:0000313" key="7">
    <source>
        <dbReference type="EMBL" id="OHA64861.1"/>
    </source>
</evidence>
<dbReference type="STRING" id="1802448.A2672_01595"/>
<keyword evidence="4" id="KW-0694">RNA-binding</keyword>
<accession>A0A1G2QYF2</accession>
<evidence type="ECO:0000313" key="8">
    <source>
        <dbReference type="Proteomes" id="UP000178065"/>
    </source>
</evidence>
<dbReference type="SUPFAM" id="SSF52080">
    <property type="entry name" value="Ribosomal proteins L15p and L18e"/>
    <property type="match status" value="1"/>
</dbReference>
<reference evidence="7 8" key="1">
    <citation type="journal article" date="2016" name="Nat. Commun.">
        <title>Thousands of microbial genomes shed light on interconnected biogeochemical processes in an aquifer system.</title>
        <authorList>
            <person name="Anantharaman K."/>
            <person name="Brown C.T."/>
            <person name="Hug L.A."/>
            <person name="Sharon I."/>
            <person name="Castelle C.J."/>
            <person name="Probst A.J."/>
            <person name="Thomas B.C."/>
            <person name="Singh A."/>
            <person name="Wilkins M.J."/>
            <person name="Karaoz U."/>
            <person name="Brodie E.L."/>
            <person name="Williams K.H."/>
            <person name="Hubbard S.S."/>
            <person name="Banfield J.F."/>
        </authorList>
    </citation>
    <scope>NUCLEOTIDE SEQUENCE [LARGE SCALE GENOMIC DNA]</scope>
</reference>
<dbReference type="InterPro" id="IPR030878">
    <property type="entry name" value="Ribosomal_uL15"/>
</dbReference>
<comment type="function">
    <text evidence="4">Binds to the 23S rRNA.</text>
</comment>
<organism evidence="7 8">
    <name type="scientific">Candidatus Wildermuthbacteria bacterium RIFCSPHIGHO2_01_FULL_49_22b</name>
    <dbReference type="NCBI Taxonomy" id="1802448"/>
    <lineage>
        <taxon>Bacteria</taxon>
        <taxon>Candidatus Wildermuthiibacteriota</taxon>
    </lineage>
</organism>
<dbReference type="EMBL" id="MHTT01000027">
    <property type="protein sequence ID" value="OHA64861.1"/>
    <property type="molecule type" value="Genomic_DNA"/>
</dbReference>
<evidence type="ECO:0000256" key="3">
    <source>
        <dbReference type="ARBA" id="ARBA00023274"/>
    </source>
</evidence>
<proteinExistence type="inferred from homology"/>
<name>A0A1G2QYF2_9BACT</name>
<comment type="caution">
    <text evidence="7">The sequence shown here is derived from an EMBL/GenBank/DDBJ whole genome shotgun (WGS) entry which is preliminary data.</text>
</comment>
<dbReference type="GO" id="GO:0003735">
    <property type="term" value="F:structural constituent of ribosome"/>
    <property type="evidence" value="ECO:0007669"/>
    <property type="project" value="InterPro"/>
</dbReference>
<dbReference type="GO" id="GO:0006412">
    <property type="term" value="P:translation"/>
    <property type="evidence" value="ECO:0007669"/>
    <property type="project" value="UniProtKB-UniRule"/>
</dbReference>
<dbReference type="GO" id="GO:0022625">
    <property type="term" value="C:cytosolic large ribosomal subunit"/>
    <property type="evidence" value="ECO:0007669"/>
    <property type="project" value="TreeGrafter"/>
</dbReference>
<evidence type="ECO:0000256" key="1">
    <source>
        <dbReference type="ARBA" id="ARBA00007320"/>
    </source>
</evidence>
<keyword evidence="3 4" id="KW-0687">Ribonucleoprotein</keyword>
<dbReference type="Gene3D" id="3.100.10.10">
    <property type="match status" value="1"/>
</dbReference>
<feature type="compositionally biased region" description="Basic residues" evidence="5">
    <location>
        <begin position="7"/>
        <end position="23"/>
    </location>
</feature>
<dbReference type="HAMAP" id="MF_01341">
    <property type="entry name" value="Ribosomal_uL15"/>
    <property type="match status" value="1"/>
</dbReference>
<evidence type="ECO:0000256" key="4">
    <source>
        <dbReference type="HAMAP-Rule" id="MF_01341"/>
    </source>
</evidence>
<keyword evidence="4" id="KW-0699">rRNA-binding</keyword>
<keyword evidence="2 4" id="KW-0689">Ribosomal protein</keyword>
<feature type="domain" description="Large ribosomal subunit protein uL15/eL18" evidence="6">
    <location>
        <begin position="73"/>
        <end position="142"/>
    </location>
</feature>
<dbReference type="InterPro" id="IPR005749">
    <property type="entry name" value="Ribosomal_uL15_bac-type"/>
</dbReference>
<dbReference type="PANTHER" id="PTHR12934:SF11">
    <property type="entry name" value="LARGE RIBOSOMAL SUBUNIT PROTEIN UL15M"/>
    <property type="match status" value="1"/>
</dbReference>
<dbReference type="PANTHER" id="PTHR12934">
    <property type="entry name" value="50S RIBOSOMAL PROTEIN L15"/>
    <property type="match status" value="1"/>
</dbReference>
<gene>
    <name evidence="4" type="primary">rplO</name>
    <name evidence="7" type="ORF">A2672_01595</name>
</gene>
<comment type="subunit">
    <text evidence="4">Part of the 50S ribosomal subunit.</text>
</comment>
<dbReference type="InterPro" id="IPR036227">
    <property type="entry name" value="Ribosomal_uL15/eL18_sf"/>
</dbReference>
<evidence type="ECO:0000256" key="5">
    <source>
        <dbReference type="SAM" id="MobiDB-lite"/>
    </source>
</evidence>
<protein>
    <recommendedName>
        <fullName evidence="4">Large ribosomal subunit protein uL15</fullName>
    </recommendedName>
</protein>
<evidence type="ECO:0000259" key="6">
    <source>
        <dbReference type="Pfam" id="PF00828"/>
    </source>
</evidence>